<gene>
    <name evidence="1" type="ORF">SI8410_12016797</name>
</gene>
<sequence>MSLNISRSEQNMFYFTTSF</sequence>
<evidence type="ECO:0000313" key="1">
    <source>
        <dbReference type="EMBL" id="CAA7406119.1"/>
    </source>
</evidence>
<protein>
    <submittedName>
        <fullName evidence="1">Uncharacterized protein</fullName>
    </submittedName>
</protein>
<dbReference type="AlphaFoldDB" id="A0A7I8L7V8"/>
<keyword evidence="2" id="KW-1185">Reference proteome</keyword>
<dbReference type="EMBL" id="LR746275">
    <property type="protein sequence ID" value="CAA7406119.1"/>
    <property type="molecule type" value="Genomic_DNA"/>
</dbReference>
<proteinExistence type="predicted"/>
<dbReference type="Proteomes" id="UP000663760">
    <property type="component" value="Chromosome 12"/>
</dbReference>
<accession>A0A7I8L7V8</accession>
<evidence type="ECO:0000313" key="2">
    <source>
        <dbReference type="Proteomes" id="UP000663760"/>
    </source>
</evidence>
<organism evidence="1 2">
    <name type="scientific">Spirodela intermedia</name>
    <name type="common">Intermediate duckweed</name>
    <dbReference type="NCBI Taxonomy" id="51605"/>
    <lineage>
        <taxon>Eukaryota</taxon>
        <taxon>Viridiplantae</taxon>
        <taxon>Streptophyta</taxon>
        <taxon>Embryophyta</taxon>
        <taxon>Tracheophyta</taxon>
        <taxon>Spermatophyta</taxon>
        <taxon>Magnoliopsida</taxon>
        <taxon>Liliopsida</taxon>
        <taxon>Araceae</taxon>
        <taxon>Lemnoideae</taxon>
        <taxon>Spirodela</taxon>
    </lineage>
</organism>
<name>A0A7I8L7V8_SPIIN</name>
<reference evidence="1" key="1">
    <citation type="submission" date="2020-02" db="EMBL/GenBank/DDBJ databases">
        <authorList>
            <person name="Scholz U."/>
            <person name="Mascher M."/>
            <person name="Fiebig A."/>
        </authorList>
    </citation>
    <scope>NUCLEOTIDE SEQUENCE</scope>
</reference>